<dbReference type="PROSITE" id="PS51257">
    <property type="entry name" value="PROKAR_LIPOPROTEIN"/>
    <property type="match status" value="1"/>
</dbReference>
<dbReference type="RefSeq" id="WP_089072598.1">
    <property type="nucleotide sequence ID" value="NZ_CBCSAM010000001.1"/>
</dbReference>
<name>A0A220VBD6_9GAMM</name>
<keyword evidence="3" id="KW-1185">Reference proteome</keyword>
<protein>
    <recommendedName>
        <fullName evidence="4">Lipoprotein</fullName>
    </recommendedName>
</protein>
<dbReference type="EMBL" id="CP022355">
    <property type="protein sequence ID" value="ASK77688.1"/>
    <property type="molecule type" value="Genomic_DNA"/>
</dbReference>
<dbReference type="Proteomes" id="UP000242175">
    <property type="component" value="Chromosome large"/>
</dbReference>
<feature type="signal peptide" evidence="1">
    <location>
        <begin position="1"/>
        <end position="16"/>
    </location>
</feature>
<reference evidence="2 3" key="1">
    <citation type="journal article" date="2016" name="Int. J. Syst. Evol. Microbiol.">
        <title>Paraphotobacterium marinum gen. nov., sp. nov., a member of the family Vibrionaceae, isolated from surface seawater.</title>
        <authorList>
            <person name="Huang Z."/>
            <person name="Dong C."/>
            <person name="Shao Z."/>
        </authorList>
    </citation>
    <scope>NUCLEOTIDE SEQUENCE [LARGE SCALE GENOMIC DNA]</scope>
    <source>
        <strain evidence="2 3">NSCS20N07D</strain>
    </source>
</reference>
<evidence type="ECO:0000313" key="2">
    <source>
        <dbReference type="EMBL" id="ASK77688.1"/>
    </source>
</evidence>
<evidence type="ECO:0000256" key="1">
    <source>
        <dbReference type="SAM" id="SignalP"/>
    </source>
</evidence>
<gene>
    <name evidence="2" type="ORF">CF386_00580</name>
</gene>
<dbReference type="AlphaFoldDB" id="A0A220VBD6"/>
<proteinExistence type="predicted"/>
<evidence type="ECO:0000313" key="3">
    <source>
        <dbReference type="Proteomes" id="UP000242175"/>
    </source>
</evidence>
<sequence>MKYILILLSCSFFVLAGCTSTKNMNKQSNNSMKEWQQSGFSQSDAIKWQHAGFSLEEAKNYKDKGYIPASEHLGTF</sequence>
<organism evidence="2 3">
    <name type="scientific">Paraphotobacterium marinum</name>
    <dbReference type="NCBI Taxonomy" id="1755811"/>
    <lineage>
        <taxon>Bacteria</taxon>
        <taxon>Pseudomonadati</taxon>
        <taxon>Pseudomonadota</taxon>
        <taxon>Gammaproteobacteria</taxon>
        <taxon>Vibrionales</taxon>
        <taxon>Vibrionaceae</taxon>
        <taxon>Paraphotobacterium</taxon>
    </lineage>
</organism>
<keyword evidence="1" id="KW-0732">Signal</keyword>
<accession>A0A220VBD6</accession>
<evidence type="ECO:0008006" key="4">
    <source>
        <dbReference type="Google" id="ProtNLM"/>
    </source>
</evidence>
<feature type="chain" id="PRO_5012171570" description="Lipoprotein" evidence="1">
    <location>
        <begin position="17"/>
        <end position="76"/>
    </location>
</feature>
<dbReference type="KEGG" id="pmai:CF386_00580"/>